<dbReference type="WBParaSite" id="TMUE_0000000655.1">
    <property type="protein sequence ID" value="TMUE_0000000655.1"/>
    <property type="gene ID" value="WBGene00295627"/>
</dbReference>
<accession>A0A5S6Q092</accession>
<dbReference type="AlphaFoldDB" id="A0A5S6Q092"/>
<name>A0A5S6Q092_TRIMR</name>
<proteinExistence type="predicted"/>
<organism evidence="3 4">
    <name type="scientific">Trichuris muris</name>
    <name type="common">Mouse whipworm</name>
    <dbReference type="NCBI Taxonomy" id="70415"/>
    <lineage>
        <taxon>Eukaryota</taxon>
        <taxon>Metazoa</taxon>
        <taxon>Ecdysozoa</taxon>
        <taxon>Nematoda</taxon>
        <taxon>Enoplea</taxon>
        <taxon>Dorylaimia</taxon>
        <taxon>Trichinellida</taxon>
        <taxon>Trichuridae</taxon>
        <taxon>Trichuris</taxon>
    </lineage>
</organism>
<reference evidence="4" key="1">
    <citation type="submission" date="2019-12" db="UniProtKB">
        <authorList>
            <consortium name="WormBaseParasite"/>
        </authorList>
    </citation>
    <scope>IDENTIFICATION</scope>
</reference>
<keyword evidence="1" id="KW-0732">Signal</keyword>
<evidence type="ECO:0000313" key="4">
    <source>
        <dbReference type="WBParaSite" id="TMUE_0000000655.1"/>
    </source>
</evidence>
<evidence type="ECO:0000259" key="2">
    <source>
        <dbReference type="Pfam" id="PF23003"/>
    </source>
</evidence>
<evidence type="ECO:0000313" key="3">
    <source>
        <dbReference type="Proteomes" id="UP000046395"/>
    </source>
</evidence>
<protein>
    <recommendedName>
        <fullName evidence="2">Abnormal cell migration protein 18-like fibronectin type I domain-containing protein</fullName>
    </recommendedName>
</protein>
<feature type="domain" description="Abnormal cell migration protein 18-like fibronectin type I" evidence="2">
    <location>
        <begin position="96"/>
        <end position="162"/>
    </location>
</feature>
<keyword evidence="3" id="KW-1185">Reference proteome</keyword>
<feature type="signal peptide" evidence="1">
    <location>
        <begin position="1"/>
        <end position="23"/>
    </location>
</feature>
<feature type="chain" id="PRO_5024409987" description="Abnormal cell migration protein 18-like fibronectin type I domain-containing protein" evidence="1">
    <location>
        <begin position="24"/>
        <end position="324"/>
    </location>
</feature>
<dbReference type="InterPro" id="IPR055119">
    <property type="entry name" value="Mig18_Fn1"/>
</dbReference>
<feature type="domain" description="Abnormal cell migration protein 18-like fibronectin type I" evidence="2">
    <location>
        <begin position="169"/>
        <end position="233"/>
    </location>
</feature>
<evidence type="ECO:0000256" key="1">
    <source>
        <dbReference type="SAM" id="SignalP"/>
    </source>
</evidence>
<dbReference type="Pfam" id="PF23003">
    <property type="entry name" value="Fn1_2"/>
    <property type="match status" value="2"/>
</dbReference>
<dbReference type="Proteomes" id="UP000046395">
    <property type="component" value="Unassembled WGS sequence"/>
</dbReference>
<sequence>MGYAMRSIAVLLIVVALCELSNSKLLRTRHRARHYDVCPIFGPFALCLIIKTTRKANLSAAWSILELEFDLARLTKHQLMLPDVIEQARSTMTPVQCVLADKIIDISHRLIHNGFVYSCIKGSNCLTLNVTGCVGEKDVAVPIGDTFMAGDFVFKCLEENSEVVHKAIGCLIDGKTVYADKTLKSRPNWYKCMRIGQGGLKSELIGCVDPDGKTIDAYETYRGGGYLYQCDIIDKRAEIIMIGCIYEEYGVEREVRYGETWYTSIPGWLNFRKECTGHRYYGAHESTHCVVNDSTNNGRKTVEVNCGIKYAYEITGNHRFHSRM</sequence>